<accession>A0ABP9LW74</accession>
<feature type="chain" id="PRO_5047280525" description="Phage tail protein" evidence="1">
    <location>
        <begin position="20"/>
        <end position="296"/>
    </location>
</feature>
<protein>
    <recommendedName>
        <fullName evidence="4">Phage tail protein</fullName>
    </recommendedName>
</protein>
<comment type="caution">
    <text evidence="2">The sequence shown here is derived from an EMBL/GenBank/DDBJ whole genome shotgun (WGS) entry which is preliminary data.</text>
</comment>
<proteinExistence type="predicted"/>
<evidence type="ECO:0000313" key="2">
    <source>
        <dbReference type="EMBL" id="GAA5084723.1"/>
    </source>
</evidence>
<name>A0ABP9LW74_9FLAO</name>
<dbReference type="EMBL" id="BAABHX010000001">
    <property type="protein sequence ID" value="GAA5084723.1"/>
    <property type="molecule type" value="Genomic_DNA"/>
</dbReference>
<reference evidence="3" key="1">
    <citation type="journal article" date="2019" name="Int. J. Syst. Evol. Microbiol.">
        <title>The Global Catalogue of Microorganisms (GCM) 10K type strain sequencing project: providing services to taxonomists for standard genome sequencing and annotation.</title>
        <authorList>
            <consortium name="The Broad Institute Genomics Platform"/>
            <consortium name="The Broad Institute Genome Sequencing Center for Infectious Disease"/>
            <person name="Wu L."/>
            <person name="Ma J."/>
        </authorList>
    </citation>
    <scope>NUCLEOTIDE SEQUENCE [LARGE SCALE GENOMIC DNA]</scope>
    <source>
        <strain evidence="3">JCM 18019</strain>
    </source>
</reference>
<sequence length="296" mass="30412">MRTTFTVVMASVLSNFAFAQVGINTASPIASLDVVAKKNDGSSAEGILPPRLTGDQIKAGDNQYSVHHAGVIVYVTAPVNLPSAKTINMTSVGMYIFDGNVWIKMMQGDGKNFLTRSAGDIKSSVLGVDHAGWYLLDGRSIATLPDGAKSTAINLGFTGNIPDATDRVLKTKKDGEILGSEGGQNYFGIDQVNLPNINLSGTINGVAQSAGSHTHSSTEGGFLLGGTTVNNTAGGYLSDGNSTVWGGIGMLGSTAPAGAHIHTVAGTATVATGGAGKSIDNRSAYLVVNTFIYLGE</sequence>
<evidence type="ECO:0008006" key="4">
    <source>
        <dbReference type="Google" id="ProtNLM"/>
    </source>
</evidence>
<dbReference type="RefSeq" id="WP_345200074.1">
    <property type="nucleotide sequence ID" value="NZ_BAABHX010000001.1"/>
</dbReference>
<evidence type="ECO:0000313" key="3">
    <source>
        <dbReference type="Proteomes" id="UP001500353"/>
    </source>
</evidence>
<gene>
    <name evidence="2" type="ORF">GCM10023210_04790</name>
</gene>
<keyword evidence="1" id="KW-0732">Signal</keyword>
<organism evidence="2 3">
    <name type="scientific">Chryseobacterium ginsengisoli</name>
    <dbReference type="NCBI Taxonomy" id="363853"/>
    <lineage>
        <taxon>Bacteria</taxon>
        <taxon>Pseudomonadati</taxon>
        <taxon>Bacteroidota</taxon>
        <taxon>Flavobacteriia</taxon>
        <taxon>Flavobacteriales</taxon>
        <taxon>Weeksellaceae</taxon>
        <taxon>Chryseobacterium group</taxon>
        <taxon>Chryseobacterium</taxon>
    </lineage>
</organism>
<evidence type="ECO:0000256" key="1">
    <source>
        <dbReference type="SAM" id="SignalP"/>
    </source>
</evidence>
<feature type="signal peptide" evidence="1">
    <location>
        <begin position="1"/>
        <end position="19"/>
    </location>
</feature>
<dbReference type="Proteomes" id="UP001500353">
    <property type="component" value="Unassembled WGS sequence"/>
</dbReference>
<keyword evidence="3" id="KW-1185">Reference proteome</keyword>